<dbReference type="EMBL" id="MHNF01000002">
    <property type="protein sequence ID" value="OGZ42233.1"/>
    <property type="molecule type" value="Genomic_DNA"/>
</dbReference>
<evidence type="ECO:0000313" key="2">
    <source>
        <dbReference type="Proteomes" id="UP000177126"/>
    </source>
</evidence>
<sequence length="101" mass="11640">MWNEIKQILKKTKGTCIIVEDGQPAYIVTLFDDYQKSLDQRPENKIAAPRFKENINEPELTAKINQEIVDWKVKQAEAAQDVQLSDIQDSDELRIENLPLA</sequence>
<evidence type="ECO:0008006" key="3">
    <source>
        <dbReference type="Google" id="ProtNLM"/>
    </source>
</evidence>
<organism evidence="1 2">
    <name type="scientific">Candidatus Portnoybacteria bacterium RIFCSPLOWO2_02_FULL_39_11</name>
    <dbReference type="NCBI Taxonomy" id="1802001"/>
    <lineage>
        <taxon>Bacteria</taxon>
        <taxon>Candidatus Portnoyibacteriota</taxon>
    </lineage>
</organism>
<reference evidence="1 2" key="1">
    <citation type="journal article" date="2016" name="Nat. Commun.">
        <title>Thousands of microbial genomes shed light on interconnected biogeochemical processes in an aquifer system.</title>
        <authorList>
            <person name="Anantharaman K."/>
            <person name="Brown C.T."/>
            <person name="Hug L.A."/>
            <person name="Sharon I."/>
            <person name="Castelle C.J."/>
            <person name="Probst A.J."/>
            <person name="Thomas B.C."/>
            <person name="Singh A."/>
            <person name="Wilkins M.J."/>
            <person name="Karaoz U."/>
            <person name="Brodie E.L."/>
            <person name="Williams K.H."/>
            <person name="Hubbard S.S."/>
            <person name="Banfield J.F."/>
        </authorList>
    </citation>
    <scope>NUCLEOTIDE SEQUENCE [LARGE SCALE GENOMIC DNA]</scope>
</reference>
<accession>A0A1G2FVZ4</accession>
<gene>
    <name evidence="1" type="ORF">A3B04_02760</name>
</gene>
<dbReference type="AlphaFoldDB" id="A0A1G2FVZ4"/>
<proteinExistence type="predicted"/>
<comment type="caution">
    <text evidence="1">The sequence shown here is derived from an EMBL/GenBank/DDBJ whole genome shotgun (WGS) entry which is preliminary data.</text>
</comment>
<evidence type="ECO:0000313" key="1">
    <source>
        <dbReference type="EMBL" id="OGZ42233.1"/>
    </source>
</evidence>
<dbReference type="Proteomes" id="UP000177126">
    <property type="component" value="Unassembled WGS sequence"/>
</dbReference>
<protein>
    <recommendedName>
        <fullName evidence="3">Prevent-host-death protein</fullName>
    </recommendedName>
</protein>
<name>A0A1G2FVZ4_9BACT</name>